<comment type="caution">
    <text evidence="2">The sequence shown here is derived from an EMBL/GenBank/DDBJ whole genome shotgun (WGS) entry which is preliminary data.</text>
</comment>
<organism evidence="2 3">
    <name type="scientific">Marinisporobacter balticus</name>
    <dbReference type="NCBI Taxonomy" id="2018667"/>
    <lineage>
        <taxon>Bacteria</taxon>
        <taxon>Bacillati</taxon>
        <taxon>Bacillota</taxon>
        <taxon>Clostridia</taxon>
        <taxon>Peptostreptococcales</taxon>
        <taxon>Thermotaleaceae</taxon>
        <taxon>Marinisporobacter</taxon>
    </lineage>
</organism>
<dbReference type="GO" id="GO:0032259">
    <property type="term" value="P:methylation"/>
    <property type="evidence" value="ECO:0007669"/>
    <property type="project" value="UniProtKB-KW"/>
</dbReference>
<keyword evidence="2" id="KW-0489">Methyltransferase</keyword>
<dbReference type="GO" id="GO:0008168">
    <property type="term" value="F:methyltransferase activity"/>
    <property type="evidence" value="ECO:0007669"/>
    <property type="project" value="UniProtKB-KW"/>
</dbReference>
<protein>
    <submittedName>
        <fullName evidence="2">Methyltransferase family protein</fullName>
    </submittedName>
</protein>
<sequence length="123" mass="14174">MLGIATKKYPNENVSFICDDILEAALPIEYFEFIICYSVFPHFFNKQLAVKTIVKYLKKDGKFTICHSQSRKAINNLHKNVSQVVAKDKLPQMNVIKKYLKNLGLKTTTEIDNDDMFVIIAKK</sequence>
<gene>
    <name evidence="2" type="ORF">EV214_103275</name>
</gene>
<proteinExistence type="predicted"/>
<evidence type="ECO:0000259" key="1">
    <source>
        <dbReference type="Pfam" id="PF13847"/>
    </source>
</evidence>
<dbReference type="Proteomes" id="UP000294919">
    <property type="component" value="Unassembled WGS sequence"/>
</dbReference>
<dbReference type="SUPFAM" id="SSF53335">
    <property type="entry name" value="S-adenosyl-L-methionine-dependent methyltransferases"/>
    <property type="match status" value="1"/>
</dbReference>
<reference evidence="2 3" key="1">
    <citation type="submission" date="2019-03" db="EMBL/GenBank/DDBJ databases">
        <title>Genomic Encyclopedia of Type Strains, Phase IV (KMG-IV): sequencing the most valuable type-strain genomes for metagenomic binning, comparative biology and taxonomic classification.</title>
        <authorList>
            <person name="Goeker M."/>
        </authorList>
    </citation>
    <scope>NUCLEOTIDE SEQUENCE [LARGE SCALE GENOMIC DNA]</scope>
    <source>
        <strain evidence="2 3">DSM 102940</strain>
    </source>
</reference>
<name>A0A4R2L0Y0_9FIRM</name>
<evidence type="ECO:0000313" key="3">
    <source>
        <dbReference type="Proteomes" id="UP000294919"/>
    </source>
</evidence>
<evidence type="ECO:0000313" key="2">
    <source>
        <dbReference type="EMBL" id="TCO79222.1"/>
    </source>
</evidence>
<feature type="domain" description="Methyltransferase" evidence="1">
    <location>
        <begin position="6"/>
        <end position="87"/>
    </location>
</feature>
<keyword evidence="3" id="KW-1185">Reference proteome</keyword>
<dbReference type="InterPro" id="IPR029063">
    <property type="entry name" value="SAM-dependent_MTases_sf"/>
</dbReference>
<dbReference type="Pfam" id="PF13847">
    <property type="entry name" value="Methyltransf_31"/>
    <property type="match status" value="1"/>
</dbReference>
<dbReference type="EMBL" id="SLWV01000003">
    <property type="protein sequence ID" value="TCO79222.1"/>
    <property type="molecule type" value="Genomic_DNA"/>
</dbReference>
<dbReference type="InterPro" id="IPR025714">
    <property type="entry name" value="Methyltranfer_dom"/>
</dbReference>
<dbReference type="Gene3D" id="3.40.50.150">
    <property type="entry name" value="Vaccinia Virus protein VP39"/>
    <property type="match status" value="1"/>
</dbReference>
<accession>A0A4R2L0Y0</accession>
<dbReference type="AlphaFoldDB" id="A0A4R2L0Y0"/>
<keyword evidence="2" id="KW-0808">Transferase</keyword>